<feature type="region of interest" description="Disordered" evidence="12">
    <location>
        <begin position="137"/>
        <end position="171"/>
    </location>
</feature>
<name>A0A915AQ88_PARUN</name>
<evidence type="ECO:0000256" key="1">
    <source>
        <dbReference type="ARBA" id="ARBA00004123"/>
    </source>
</evidence>
<comment type="similarity">
    <text evidence="3 10">Belongs to the CNOT2/3/5 family.</text>
</comment>
<evidence type="ECO:0000259" key="14">
    <source>
        <dbReference type="Pfam" id="PF04153"/>
    </source>
</evidence>
<feature type="coiled-coil region" evidence="11">
    <location>
        <begin position="41"/>
        <end position="68"/>
    </location>
</feature>
<dbReference type="PANTHER" id="PTHR23326">
    <property type="entry name" value="CCR4 NOT-RELATED"/>
    <property type="match status" value="1"/>
</dbReference>
<dbReference type="GO" id="GO:2000036">
    <property type="term" value="P:regulation of stem cell population maintenance"/>
    <property type="evidence" value="ECO:0007669"/>
    <property type="project" value="UniProtKB-ARBA"/>
</dbReference>
<keyword evidence="6" id="KW-0597">Phosphoprotein</keyword>
<keyword evidence="4 10" id="KW-0963">Cytoplasm</keyword>
<feature type="domain" description="CCR4-Not complex component Not N-terminal" evidence="13">
    <location>
        <begin position="4"/>
        <end position="248"/>
    </location>
</feature>
<evidence type="ECO:0000256" key="12">
    <source>
        <dbReference type="SAM" id="MobiDB-lite"/>
    </source>
</evidence>
<dbReference type="WBParaSite" id="PgR012_g184_t03">
    <property type="protein sequence ID" value="PgR012_g184_t03"/>
    <property type="gene ID" value="PgR012_g184"/>
</dbReference>
<evidence type="ECO:0000256" key="3">
    <source>
        <dbReference type="ARBA" id="ARBA00007682"/>
    </source>
</evidence>
<feature type="compositionally biased region" description="Polar residues" evidence="12">
    <location>
        <begin position="310"/>
        <end position="326"/>
    </location>
</feature>
<protein>
    <submittedName>
        <fullName evidence="16 17">CCR4-NOT transcription complex subunit 3</fullName>
    </submittedName>
</protein>
<evidence type="ECO:0000313" key="17">
    <source>
        <dbReference type="WBParaSite" id="PgR012_g184_t02"/>
    </source>
</evidence>
<evidence type="ECO:0000256" key="11">
    <source>
        <dbReference type="SAM" id="Coils"/>
    </source>
</evidence>
<evidence type="ECO:0000256" key="2">
    <source>
        <dbReference type="ARBA" id="ARBA00004496"/>
    </source>
</evidence>
<evidence type="ECO:0000256" key="9">
    <source>
        <dbReference type="ARBA" id="ARBA00023242"/>
    </source>
</evidence>
<evidence type="ECO:0000313" key="15">
    <source>
        <dbReference type="Proteomes" id="UP000887569"/>
    </source>
</evidence>
<evidence type="ECO:0000256" key="5">
    <source>
        <dbReference type="ARBA" id="ARBA00022491"/>
    </source>
</evidence>
<evidence type="ECO:0000256" key="6">
    <source>
        <dbReference type="ARBA" id="ARBA00022553"/>
    </source>
</evidence>
<keyword evidence="7 10" id="KW-0805">Transcription regulation</keyword>
<dbReference type="PIRSF" id="PIRSF005290">
    <property type="entry name" value="NOT_su_3_5"/>
    <property type="match status" value="1"/>
</dbReference>
<dbReference type="Proteomes" id="UP000887569">
    <property type="component" value="Unplaced"/>
</dbReference>
<dbReference type="GO" id="GO:0000932">
    <property type="term" value="C:P-body"/>
    <property type="evidence" value="ECO:0007669"/>
    <property type="project" value="UniProtKB-UniRule"/>
</dbReference>
<proteinExistence type="inferred from homology"/>
<feature type="compositionally biased region" description="Low complexity" evidence="12">
    <location>
        <begin position="276"/>
        <end position="287"/>
    </location>
</feature>
<dbReference type="GO" id="GO:0005634">
    <property type="term" value="C:nucleus"/>
    <property type="evidence" value="ECO:0007669"/>
    <property type="project" value="UniProtKB-SubCell"/>
</dbReference>
<dbReference type="Pfam" id="PF04065">
    <property type="entry name" value="Not3"/>
    <property type="match status" value="1"/>
</dbReference>
<evidence type="ECO:0000256" key="8">
    <source>
        <dbReference type="ARBA" id="ARBA00023163"/>
    </source>
</evidence>
<keyword evidence="9 10" id="KW-0539">Nucleus</keyword>
<dbReference type="WBParaSite" id="PgR012_g184_t05">
    <property type="protein sequence ID" value="PgR012_g184_t05"/>
    <property type="gene ID" value="PgR012_g184"/>
</dbReference>
<dbReference type="AlphaFoldDB" id="A0A915AQ88"/>
<dbReference type="WBParaSite" id="PgR012_g184_t06">
    <property type="protein sequence ID" value="PgR012_g184_t06"/>
    <property type="gene ID" value="PgR012_g184"/>
</dbReference>
<dbReference type="InterPro" id="IPR012270">
    <property type="entry name" value="CCR4-NOT_su3/5"/>
</dbReference>
<dbReference type="GO" id="GO:0006355">
    <property type="term" value="P:regulation of DNA-templated transcription"/>
    <property type="evidence" value="ECO:0007669"/>
    <property type="project" value="InterPro"/>
</dbReference>
<feature type="region of interest" description="Disordered" evidence="12">
    <location>
        <begin position="91"/>
        <end position="117"/>
    </location>
</feature>
<feature type="domain" description="NOT2/NOT3/NOT5 C-terminal" evidence="14">
    <location>
        <begin position="616"/>
        <end position="741"/>
    </location>
</feature>
<feature type="compositionally biased region" description="Basic and acidic residues" evidence="12">
    <location>
        <begin position="154"/>
        <end position="171"/>
    </location>
</feature>
<evidence type="ECO:0000313" key="18">
    <source>
        <dbReference type="WBParaSite" id="PgR012_g184_t06"/>
    </source>
</evidence>
<feature type="region of interest" description="Disordered" evidence="12">
    <location>
        <begin position="253"/>
        <end position="326"/>
    </location>
</feature>
<evidence type="ECO:0000256" key="7">
    <source>
        <dbReference type="ARBA" id="ARBA00023015"/>
    </source>
</evidence>
<sequence>MAEKRKLLNEIDKCFKKIEEGVELFEETMSKMQEANSDNQREKFQDDLKKEIKKLQRLRDQIKGWQNSSDIKDKDRLTYYRKLIEQRMEQFKDIERENKTKPHSKQGLSAEEKLDPREKEKADTVEWLQCQIRYLEDESDKTESQIESLSTSEQTRKKGKRDDPKKGEEKLRKLDDLRKHLERMKFHVSKLEICMRLVNNETLESKRVMDALKEQFEMYIEALDPESENDPESFDPESSGIYDELDLQSYTPQLGGAIFGSGDAEEKFDNNGDGKSSPSVSPTPVLPKEMEDSNSKQRHLSGETAVGLARQTSTTRSTPATPLKLNNQVSVEGCSLSSPPPPATPPPPPGIPYNVAAGLGTKGTKGAVVQTTVKQPVEVVRQPSGVISVTTTTTTTASVAQQAPAQPIPTSNDENVAPTPLHVDMPPTLPSQPAALSPAIPPASGSSTPESNLVKRFSISSSASSQQEALTLKVAPTQANSAIDVVNAVVQQQASALTSANAQQQPQQQQQLTVAASVAATLVAPPSSTTLMLPPPSLTTAPAIGNSAPASATLPAANEIDPNALRQVLRIASTQDARSQLPQSAIIPAWLGASPLGRAPITPEHDAQLNLLEHALTRTPLQMDSEKPRSYLPKMPCATASYYPQSPPANADTLEYYLRLSPETLFFTFYYMEGSRAQLLAAKALKKLSWRFHTKYLMWFQRHEEPKQITDDYEQGTYVYFDFEKWSQRKKEQFTFEYRYLEDKDFD</sequence>
<evidence type="ECO:0000256" key="10">
    <source>
        <dbReference type="PIRNR" id="PIRNR005290"/>
    </source>
</evidence>
<feature type="compositionally biased region" description="Low complexity" evidence="12">
    <location>
        <begin position="431"/>
        <end position="449"/>
    </location>
</feature>
<evidence type="ECO:0000259" key="13">
    <source>
        <dbReference type="Pfam" id="PF04065"/>
    </source>
</evidence>
<dbReference type="GO" id="GO:0030015">
    <property type="term" value="C:CCR4-NOT core complex"/>
    <property type="evidence" value="ECO:0007669"/>
    <property type="project" value="UniProtKB-UniRule"/>
</dbReference>
<dbReference type="WBParaSite" id="PgR012_g184_t01">
    <property type="protein sequence ID" value="PgR012_g184_t01"/>
    <property type="gene ID" value="PgR012_g184"/>
</dbReference>
<keyword evidence="11" id="KW-0175">Coiled coil</keyword>
<dbReference type="WBParaSite" id="PgR012_g184_t02">
    <property type="protein sequence ID" value="PgR012_g184_t02"/>
    <property type="gene ID" value="PgR012_g184"/>
</dbReference>
<organism evidence="15 18">
    <name type="scientific">Parascaris univalens</name>
    <name type="common">Nematode worm</name>
    <dbReference type="NCBI Taxonomy" id="6257"/>
    <lineage>
        <taxon>Eukaryota</taxon>
        <taxon>Metazoa</taxon>
        <taxon>Ecdysozoa</taxon>
        <taxon>Nematoda</taxon>
        <taxon>Chromadorea</taxon>
        <taxon>Rhabditida</taxon>
        <taxon>Spirurina</taxon>
        <taxon>Ascaridomorpha</taxon>
        <taxon>Ascaridoidea</taxon>
        <taxon>Ascarididae</taxon>
        <taxon>Parascaris</taxon>
    </lineage>
</organism>
<keyword evidence="8 10" id="KW-0804">Transcription</keyword>
<accession>A0A915AQ88</accession>
<keyword evidence="5 10" id="KW-0678">Repressor</keyword>
<feature type="compositionally biased region" description="Low complexity" evidence="12">
    <location>
        <begin position="398"/>
        <end position="411"/>
    </location>
</feature>
<feature type="compositionally biased region" description="Basic and acidic residues" evidence="12">
    <location>
        <begin position="91"/>
        <end position="100"/>
    </location>
</feature>
<evidence type="ECO:0000256" key="4">
    <source>
        <dbReference type="ARBA" id="ARBA00022490"/>
    </source>
</evidence>
<reference evidence="16 17" key="1">
    <citation type="submission" date="2022-11" db="UniProtKB">
        <authorList>
            <consortium name="WormBaseParasite"/>
        </authorList>
    </citation>
    <scope>IDENTIFICATION</scope>
</reference>
<comment type="subcellular location">
    <subcellularLocation>
        <location evidence="2 10">Cytoplasm</location>
    </subcellularLocation>
    <subcellularLocation>
        <location evidence="1 10">Nucleus</location>
    </subcellularLocation>
</comment>
<evidence type="ECO:0000313" key="16">
    <source>
        <dbReference type="WBParaSite" id="PgR012_g184_t01"/>
    </source>
</evidence>
<dbReference type="InterPro" id="IPR007207">
    <property type="entry name" value="Not_N"/>
</dbReference>
<dbReference type="Gene3D" id="2.30.30.1020">
    <property type="entry name" value="CCR4-NOT complex subunit 2/3/5, C-terminal domain"/>
    <property type="match status" value="1"/>
</dbReference>
<dbReference type="InterPro" id="IPR038635">
    <property type="entry name" value="CCR4-NOT_su2/3/5_C_sf"/>
</dbReference>
<dbReference type="WBParaSite" id="PgR012_g184_t04">
    <property type="protein sequence ID" value="PgR012_g184_t04"/>
    <property type="gene ID" value="PgR012_g184"/>
</dbReference>
<keyword evidence="15" id="KW-1185">Reference proteome</keyword>
<feature type="region of interest" description="Disordered" evidence="12">
    <location>
        <begin position="398"/>
        <end position="451"/>
    </location>
</feature>
<dbReference type="InterPro" id="IPR040168">
    <property type="entry name" value="Not2/3/5"/>
</dbReference>
<dbReference type="Pfam" id="PF04153">
    <property type="entry name" value="NOT2_3_5_C"/>
    <property type="match status" value="1"/>
</dbReference>
<dbReference type="InterPro" id="IPR007282">
    <property type="entry name" value="NOT2/3/5_C"/>
</dbReference>